<evidence type="ECO:0000313" key="2">
    <source>
        <dbReference type="EMBL" id="KAK3370691.1"/>
    </source>
</evidence>
<dbReference type="Proteomes" id="UP001285441">
    <property type="component" value="Unassembled WGS sequence"/>
</dbReference>
<accession>A0AAE0N4Q6</accession>
<feature type="signal peptide" evidence="1">
    <location>
        <begin position="1"/>
        <end position="20"/>
    </location>
</feature>
<evidence type="ECO:0000256" key="1">
    <source>
        <dbReference type="SAM" id="SignalP"/>
    </source>
</evidence>
<sequence length="497" mass="51561">MRWPWAPTALAALLPALVSSVQITDTLRDADPAQSGYLPCHNVDPSKVSQYTRIWQSIAQANEFYLAKPLVYTPAGSSNELVIVASNFNIIRVIDGATGVVQNNRTVMAPFAAYDADCGDIQTSIGITGTPVIDPATDIMYFFAKGYKDGKGPGDPNNPGSTVLNGVYKMYAVRVPSLVDVPGFPVVIDGNFASNDPTRYFTGGTLLQRPSLAVIGNNIVAGFGAHCDNFNYTGMIVSVSKTAGVGVTGVQAMVASPGAPSPIPLDPKDGNGGRAGIWMSGSGLAHDGGNRVFFSTGNGRGPGVNSGTIPMSGKTYLSTLEQAAVAFSVDSGSGALTQSDWFETANFDMFNGGDRDIGSSAVALLDPTVFNGAGVNRIAVMGSKAGNVYVMDADNLGGFRMGAGGTDAIIQSWSIAGSFFGGITSYPLEGGYLYLVATSGPIIAYSFSRDANGRPVFTQAGKTAQTFEAHNTPAVTSLHGTPGTGVVCQPLEDPDIP</sequence>
<dbReference type="SUPFAM" id="SSF50998">
    <property type="entry name" value="Quinoprotein alcohol dehydrogenase-like"/>
    <property type="match status" value="1"/>
</dbReference>
<gene>
    <name evidence="2" type="ORF">B0H63DRAFT_319638</name>
</gene>
<reference evidence="2" key="2">
    <citation type="submission" date="2023-06" db="EMBL/GenBank/DDBJ databases">
        <authorList>
            <consortium name="Lawrence Berkeley National Laboratory"/>
            <person name="Haridas S."/>
            <person name="Hensen N."/>
            <person name="Bonometti L."/>
            <person name="Westerberg I."/>
            <person name="Brannstrom I.O."/>
            <person name="Guillou S."/>
            <person name="Cros-Aarteil S."/>
            <person name="Calhoun S."/>
            <person name="Kuo A."/>
            <person name="Mondo S."/>
            <person name="Pangilinan J."/>
            <person name="Riley R."/>
            <person name="LaButti K."/>
            <person name="Andreopoulos B."/>
            <person name="Lipzen A."/>
            <person name="Chen C."/>
            <person name="Yanf M."/>
            <person name="Daum C."/>
            <person name="Ng V."/>
            <person name="Clum A."/>
            <person name="Steindorff A."/>
            <person name="Ohm R."/>
            <person name="Martin F."/>
            <person name="Silar P."/>
            <person name="Natvig D."/>
            <person name="Lalanne C."/>
            <person name="Gautier V."/>
            <person name="Ament-velasquez S.L."/>
            <person name="Kruys A."/>
            <person name="Hutchinson M.I."/>
            <person name="Powell A.J."/>
            <person name="Barry K."/>
            <person name="Miller A.N."/>
            <person name="Grigoriev I.V."/>
            <person name="Debuchy R."/>
            <person name="Gladieux P."/>
            <person name="Thoren M.H."/>
            <person name="Johannesson H."/>
        </authorList>
    </citation>
    <scope>NUCLEOTIDE SEQUENCE</scope>
    <source>
        <strain evidence="2">CBS 232.78</strain>
    </source>
</reference>
<dbReference type="AlphaFoldDB" id="A0AAE0N4Q6"/>
<dbReference type="EMBL" id="JAULSW010000009">
    <property type="protein sequence ID" value="KAK3370691.1"/>
    <property type="molecule type" value="Genomic_DNA"/>
</dbReference>
<evidence type="ECO:0000313" key="3">
    <source>
        <dbReference type="Proteomes" id="UP001285441"/>
    </source>
</evidence>
<reference evidence="2" key="1">
    <citation type="journal article" date="2023" name="Mol. Phylogenet. Evol.">
        <title>Genome-scale phylogeny and comparative genomics of the fungal order Sordariales.</title>
        <authorList>
            <person name="Hensen N."/>
            <person name="Bonometti L."/>
            <person name="Westerberg I."/>
            <person name="Brannstrom I.O."/>
            <person name="Guillou S."/>
            <person name="Cros-Aarteil S."/>
            <person name="Calhoun S."/>
            <person name="Haridas S."/>
            <person name="Kuo A."/>
            <person name="Mondo S."/>
            <person name="Pangilinan J."/>
            <person name="Riley R."/>
            <person name="LaButti K."/>
            <person name="Andreopoulos B."/>
            <person name="Lipzen A."/>
            <person name="Chen C."/>
            <person name="Yan M."/>
            <person name="Daum C."/>
            <person name="Ng V."/>
            <person name="Clum A."/>
            <person name="Steindorff A."/>
            <person name="Ohm R.A."/>
            <person name="Martin F."/>
            <person name="Silar P."/>
            <person name="Natvig D.O."/>
            <person name="Lalanne C."/>
            <person name="Gautier V."/>
            <person name="Ament-Velasquez S.L."/>
            <person name="Kruys A."/>
            <person name="Hutchinson M.I."/>
            <person name="Powell A.J."/>
            <person name="Barry K."/>
            <person name="Miller A.N."/>
            <person name="Grigoriev I.V."/>
            <person name="Debuchy R."/>
            <person name="Gladieux P."/>
            <person name="Hiltunen Thoren M."/>
            <person name="Johannesson H."/>
        </authorList>
    </citation>
    <scope>NUCLEOTIDE SEQUENCE</scope>
    <source>
        <strain evidence="2">CBS 232.78</strain>
    </source>
</reference>
<name>A0AAE0N4Q6_9PEZI</name>
<dbReference type="InterPro" id="IPR011047">
    <property type="entry name" value="Quinoprotein_ADH-like_sf"/>
</dbReference>
<feature type="chain" id="PRO_5042163478" evidence="1">
    <location>
        <begin position="21"/>
        <end position="497"/>
    </location>
</feature>
<comment type="caution">
    <text evidence="2">The sequence shown here is derived from an EMBL/GenBank/DDBJ whole genome shotgun (WGS) entry which is preliminary data.</text>
</comment>
<protein>
    <submittedName>
        <fullName evidence="2">Uncharacterized protein</fullName>
    </submittedName>
</protein>
<organism evidence="2 3">
    <name type="scientific">Podospora didyma</name>
    <dbReference type="NCBI Taxonomy" id="330526"/>
    <lineage>
        <taxon>Eukaryota</taxon>
        <taxon>Fungi</taxon>
        <taxon>Dikarya</taxon>
        <taxon>Ascomycota</taxon>
        <taxon>Pezizomycotina</taxon>
        <taxon>Sordariomycetes</taxon>
        <taxon>Sordariomycetidae</taxon>
        <taxon>Sordariales</taxon>
        <taxon>Podosporaceae</taxon>
        <taxon>Podospora</taxon>
    </lineage>
</organism>
<keyword evidence="3" id="KW-1185">Reference proteome</keyword>
<proteinExistence type="predicted"/>
<keyword evidence="1" id="KW-0732">Signal</keyword>